<protein>
    <submittedName>
        <fullName evidence="1">Uncharacterized protein</fullName>
    </submittedName>
</protein>
<keyword evidence="2" id="KW-1185">Reference proteome</keyword>
<evidence type="ECO:0000313" key="2">
    <source>
        <dbReference type="Proteomes" id="UP000631114"/>
    </source>
</evidence>
<dbReference type="EMBL" id="JADFTS010000002">
    <property type="protein sequence ID" value="KAF9620295.1"/>
    <property type="molecule type" value="Genomic_DNA"/>
</dbReference>
<organism evidence="1 2">
    <name type="scientific">Coptis chinensis</name>
    <dbReference type="NCBI Taxonomy" id="261450"/>
    <lineage>
        <taxon>Eukaryota</taxon>
        <taxon>Viridiplantae</taxon>
        <taxon>Streptophyta</taxon>
        <taxon>Embryophyta</taxon>
        <taxon>Tracheophyta</taxon>
        <taxon>Spermatophyta</taxon>
        <taxon>Magnoliopsida</taxon>
        <taxon>Ranunculales</taxon>
        <taxon>Ranunculaceae</taxon>
        <taxon>Coptidoideae</taxon>
        <taxon>Coptis</taxon>
    </lineage>
</organism>
<dbReference type="AlphaFoldDB" id="A0A835IM11"/>
<dbReference type="Proteomes" id="UP000631114">
    <property type="component" value="Unassembled WGS sequence"/>
</dbReference>
<comment type="caution">
    <text evidence="1">The sequence shown here is derived from an EMBL/GenBank/DDBJ whole genome shotgun (WGS) entry which is preliminary data.</text>
</comment>
<gene>
    <name evidence="1" type="ORF">IFM89_011030</name>
</gene>
<sequence>MSNNKVLSHFFSGPGATFLKQEIVSVGWQKGPIHQTIPSVKRPPNSAEKWDALLYAHGLEGDSCAEDKLERHLADAQMFDMAWMVTHNGGGAIKYDTKFVDCIFFLCRRLEQELRWRSRKLTYFQVLFSFGNAFGRGKRWAFRLSDCSKFLDDLEKVDKKVVHWLKKRDGTTCCRSHFWTHTKSVDNGFDGQANIHFCRGIEFDVDDSYEKKKNQGIGDAY</sequence>
<dbReference type="OrthoDB" id="422368at2759"/>
<reference evidence="1 2" key="1">
    <citation type="submission" date="2020-10" db="EMBL/GenBank/DDBJ databases">
        <title>The Coptis chinensis genome and diversification of protoberbering-type alkaloids.</title>
        <authorList>
            <person name="Wang B."/>
            <person name="Shu S."/>
            <person name="Song C."/>
            <person name="Liu Y."/>
        </authorList>
    </citation>
    <scope>NUCLEOTIDE SEQUENCE [LARGE SCALE GENOMIC DNA]</scope>
    <source>
        <strain evidence="1">HL-2020</strain>
        <tissue evidence="1">Leaf</tissue>
    </source>
</reference>
<name>A0A835IM11_9MAGN</name>
<proteinExistence type="predicted"/>
<accession>A0A835IM11</accession>
<evidence type="ECO:0000313" key="1">
    <source>
        <dbReference type="EMBL" id="KAF9620295.1"/>
    </source>
</evidence>